<dbReference type="EMBL" id="CAKMRJ010003334">
    <property type="protein sequence ID" value="CAH1430790.1"/>
    <property type="molecule type" value="Genomic_DNA"/>
</dbReference>
<gene>
    <name evidence="1" type="ORF">LVIROSA_LOCUS17541</name>
</gene>
<keyword evidence="2" id="KW-1185">Reference proteome</keyword>
<dbReference type="Proteomes" id="UP001157418">
    <property type="component" value="Unassembled WGS sequence"/>
</dbReference>
<name>A0AAU9MWN9_9ASTR</name>
<proteinExistence type="predicted"/>
<reference evidence="1 2" key="1">
    <citation type="submission" date="2022-01" db="EMBL/GenBank/DDBJ databases">
        <authorList>
            <person name="Xiong W."/>
            <person name="Schranz E."/>
        </authorList>
    </citation>
    <scope>NUCLEOTIDE SEQUENCE [LARGE SCALE GENOMIC DNA]</scope>
</reference>
<protein>
    <submittedName>
        <fullName evidence="1">Uncharacterized protein</fullName>
    </submittedName>
</protein>
<dbReference type="AlphaFoldDB" id="A0AAU9MWN9"/>
<sequence length="66" mass="7932">MNQNTGLSGIDWIPRWRSQERAWQTRSRGVKKFVTFLLRFREEQRIVEDPACGTQRSLEIHELEML</sequence>
<accession>A0AAU9MWN9</accession>
<evidence type="ECO:0000313" key="2">
    <source>
        <dbReference type="Proteomes" id="UP001157418"/>
    </source>
</evidence>
<organism evidence="1 2">
    <name type="scientific">Lactuca virosa</name>
    <dbReference type="NCBI Taxonomy" id="75947"/>
    <lineage>
        <taxon>Eukaryota</taxon>
        <taxon>Viridiplantae</taxon>
        <taxon>Streptophyta</taxon>
        <taxon>Embryophyta</taxon>
        <taxon>Tracheophyta</taxon>
        <taxon>Spermatophyta</taxon>
        <taxon>Magnoliopsida</taxon>
        <taxon>eudicotyledons</taxon>
        <taxon>Gunneridae</taxon>
        <taxon>Pentapetalae</taxon>
        <taxon>asterids</taxon>
        <taxon>campanulids</taxon>
        <taxon>Asterales</taxon>
        <taxon>Asteraceae</taxon>
        <taxon>Cichorioideae</taxon>
        <taxon>Cichorieae</taxon>
        <taxon>Lactucinae</taxon>
        <taxon>Lactuca</taxon>
    </lineage>
</organism>
<evidence type="ECO:0000313" key="1">
    <source>
        <dbReference type="EMBL" id="CAH1430790.1"/>
    </source>
</evidence>
<comment type="caution">
    <text evidence="1">The sequence shown here is derived from an EMBL/GenBank/DDBJ whole genome shotgun (WGS) entry which is preliminary data.</text>
</comment>